<feature type="compositionally biased region" description="Acidic residues" evidence="1">
    <location>
        <begin position="113"/>
        <end position="132"/>
    </location>
</feature>
<protein>
    <submittedName>
        <fullName evidence="2">Uncharacterized protein</fullName>
    </submittedName>
</protein>
<comment type="caution">
    <text evidence="2">The sequence shown here is derived from an EMBL/GenBank/DDBJ whole genome shotgun (WGS) entry which is preliminary data.</text>
</comment>
<evidence type="ECO:0000313" key="3">
    <source>
        <dbReference type="Proteomes" id="UP000239156"/>
    </source>
</evidence>
<name>A0A2S4UUA0_9BASI</name>
<dbReference type="Proteomes" id="UP000239156">
    <property type="component" value="Unassembled WGS sequence"/>
</dbReference>
<organism evidence="2 3">
    <name type="scientific">Puccinia striiformis</name>
    <dbReference type="NCBI Taxonomy" id="27350"/>
    <lineage>
        <taxon>Eukaryota</taxon>
        <taxon>Fungi</taxon>
        <taxon>Dikarya</taxon>
        <taxon>Basidiomycota</taxon>
        <taxon>Pucciniomycotina</taxon>
        <taxon>Pucciniomycetes</taxon>
        <taxon>Pucciniales</taxon>
        <taxon>Pucciniaceae</taxon>
        <taxon>Puccinia</taxon>
    </lineage>
</organism>
<reference evidence="2" key="1">
    <citation type="submission" date="2017-12" db="EMBL/GenBank/DDBJ databases">
        <title>Gene loss provides genomic basis for host adaptation in cereal stripe rust fungi.</title>
        <authorList>
            <person name="Xia C."/>
        </authorList>
    </citation>
    <scope>NUCLEOTIDE SEQUENCE [LARGE SCALE GENOMIC DNA]</scope>
    <source>
        <strain evidence="2">93-210</strain>
    </source>
</reference>
<keyword evidence="3" id="KW-1185">Reference proteome</keyword>
<dbReference type="EMBL" id="PKSL01000170">
    <property type="protein sequence ID" value="POW00830.1"/>
    <property type="molecule type" value="Genomic_DNA"/>
</dbReference>
<accession>A0A2S4UUA0</accession>
<sequence length="132" mass="15384">METQRYEVDKLSDWLDDHCSDDDLKTLVQIAWTSIDSKLISIPYKYIRHDKKIGVADRSPFIFGPSHRSQQHSTGRPEDEDLETLAMFDALLEREKEVGEQSLWLGLDRARDDDDDNELVDDDYLSNDDYSD</sequence>
<evidence type="ECO:0000256" key="1">
    <source>
        <dbReference type="SAM" id="MobiDB-lite"/>
    </source>
</evidence>
<dbReference type="VEuPathDB" id="FungiDB:PSTT_12866"/>
<dbReference type="VEuPathDB" id="FungiDB:PSHT_03271"/>
<evidence type="ECO:0000313" key="2">
    <source>
        <dbReference type="EMBL" id="POW00830.1"/>
    </source>
</evidence>
<gene>
    <name evidence="2" type="ORF">PSTT_12866</name>
</gene>
<feature type="region of interest" description="Disordered" evidence="1">
    <location>
        <begin position="111"/>
        <end position="132"/>
    </location>
</feature>
<dbReference type="AlphaFoldDB" id="A0A2S4UUA0"/>
<proteinExistence type="predicted"/>